<evidence type="ECO:0000256" key="1">
    <source>
        <dbReference type="SAM" id="Phobius"/>
    </source>
</evidence>
<evidence type="ECO:0008006" key="4">
    <source>
        <dbReference type="Google" id="ProtNLM"/>
    </source>
</evidence>
<organism evidence="2 3">
    <name type="scientific">Rhizobium oryziradicis</name>
    <dbReference type="NCBI Taxonomy" id="1867956"/>
    <lineage>
        <taxon>Bacteria</taxon>
        <taxon>Pseudomonadati</taxon>
        <taxon>Pseudomonadota</taxon>
        <taxon>Alphaproteobacteria</taxon>
        <taxon>Hyphomicrobiales</taxon>
        <taxon>Rhizobiaceae</taxon>
        <taxon>Rhizobium/Agrobacterium group</taxon>
        <taxon>Rhizobium</taxon>
    </lineage>
</organism>
<dbReference type="EMBL" id="MKIM01000024">
    <property type="protein sequence ID" value="OLP45914.1"/>
    <property type="molecule type" value="Genomic_DNA"/>
</dbReference>
<keyword evidence="1" id="KW-1133">Transmembrane helix</keyword>
<keyword evidence="1" id="KW-0812">Transmembrane</keyword>
<feature type="transmembrane region" description="Helical" evidence="1">
    <location>
        <begin position="164"/>
        <end position="186"/>
    </location>
</feature>
<dbReference type="Gene3D" id="1.20.120.20">
    <property type="entry name" value="Apolipoprotein"/>
    <property type="match status" value="1"/>
</dbReference>
<feature type="transmembrane region" description="Helical" evidence="1">
    <location>
        <begin position="6"/>
        <end position="27"/>
    </location>
</feature>
<dbReference type="Proteomes" id="UP000186894">
    <property type="component" value="Unassembled WGS sequence"/>
</dbReference>
<dbReference type="AlphaFoldDB" id="A0A1Q8ZV25"/>
<gene>
    <name evidence="2" type="ORF">BJF95_11420</name>
</gene>
<sequence length="658" mass="70280">MLKEEWVPGMVALGIVLVLVLVVAVYWNGASRQARAVHWLNALIRAKVSKRDFSQEIEELSDSIHEGAKNSRSRLALATAWGEYRETFVAHDEDDVIVLRNAVRPSTFMNAEDLGFAPGAWRIVPGLFVTGGLFFTFLGLISALDGMSHGAEIGALQMQELLKIASAKFIMSLTGLFCSIAFTLVFRACYGRVDRQIHALCRTIESKLTYISLEELATEQLRATREQREHFRLIGMELVAEIGRPLREELPAAISSSISEAMAPLVERVGKMGAEGVGDMVSGLSSQLTDKVGIALSEAARRISDAGDKIGQLADRMDNSSGRMGSEMETAVARVALSVDELRKAMSSTAESTGGVFAKGAEQLLSVMNETLEGIRDNTGEGARAMSAAAEDMRKSAGIFREEIEAASRSGSEVAQARMEAASVEASGFIGTAGQGVADAFARTSSEIGRVAADISQKAAQDLMSPLVGIAEQLGEMVGQLQQGSTELRRLSEGVRAGAEATSDAASNFRGASNELVAAASPVRSIVERMDTSLRQLSDSTQNAVDTVTKSADTTARSAANALASAQEILGGEARAIEAALIGVTSTLERLKGQGDRLDDMDEKLGAAFETYTNQVANAVNGMSSHVREIQERLSPAIDQMSNIVAQMEDFSPQSRKS</sequence>
<reference evidence="2 3" key="1">
    <citation type="submission" date="2016-09" db="EMBL/GenBank/DDBJ databases">
        <title>Rhizobium oryziradicis sp. nov., isolated from the root of rice.</title>
        <authorList>
            <person name="Zhao J."/>
            <person name="Zhang X."/>
        </authorList>
    </citation>
    <scope>NUCLEOTIDE SEQUENCE [LARGE SCALE GENOMIC DNA]</scope>
    <source>
        <strain evidence="2 3">N19</strain>
    </source>
</reference>
<protein>
    <recommendedName>
        <fullName evidence="4">MotA/TolQ/ExbB proton channel domain-containing protein</fullName>
    </recommendedName>
</protein>
<evidence type="ECO:0000313" key="2">
    <source>
        <dbReference type="EMBL" id="OLP45914.1"/>
    </source>
</evidence>
<keyword evidence="3" id="KW-1185">Reference proteome</keyword>
<keyword evidence="1" id="KW-0472">Membrane</keyword>
<accession>A0A1Q8ZV25</accession>
<proteinExistence type="predicted"/>
<dbReference type="STRING" id="1867956.BJF95_11420"/>
<name>A0A1Q8ZV25_9HYPH</name>
<feature type="transmembrane region" description="Helical" evidence="1">
    <location>
        <begin position="123"/>
        <end position="144"/>
    </location>
</feature>
<evidence type="ECO:0000313" key="3">
    <source>
        <dbReference type="Proteomes" id="UP000186894"/>
    </source>
</evidence>
<comment type="caution">
    <text evidence="2">The sequence shown here is derived from an EMBL/GenBank/DDBJ whole genome shotgun (WGS) entry which is preliminary data.</text>
</comment>